<proteinExistence type="inferred from homology"/>
<feature type="compositionally biased region" description="Polar residues" evidence="7">
    <location>
        <begin position="178"/>
        <end position="192"/>
    </location>
</feature>
<sequence>MSCHQRRPPSPTGTATLDTSTPIAVTNNKNNYRFCYAESVSGTTNNEGAYVTAGNNPPLNLHFNASALGLDLGDGDEGGQGVIKKEWSSSRDGSHAISTVLNNPHKKQAPPKAHSSLGGAAVGPGELPRWERFRGPTATTTDDSDQPTPLPGNLPPLETIPSIFFDTSYDPSDPKTFASVSESDDPTSLSHSLPLQEKLSHYLDTLEIHAAKL</sequence>
<keyword evidence="9" id="KW-1185">Reference proteome</keyword>
<comment type="similarity">
    <text evidence="2">Belongs to the VPS54 family.</text>
</comment>
<dbReference type="PANTHER" id="PTHR12965:SF0">
    <property type="entry name" value="VACUOLAR PROTEIN SORTING-ASSOCIATED PROTEIN 54"/>
    <property type="match status" value="1"/>
</dbReference>
<accession>A0ABR2ZAL4</accession>
<feature type="region of interest" description="Disordered" evidence="7">
    <location>
        <begin position="1"/>
        <end position="22"/>
    </location>
</feature>
<dbReference type="PANTHER" id="PTHR12965">
    <property type="entry name" value="VACUOLAR PROTEIN SORTING 54"/>
    <property type="match status" value="1"/>
</dbReference>
<evidence type="ECO:0000256" key="5">
    <source>
        <dbReference type="ARBA" id="ARBA00023034"/>
    </source>
</evidence>
<evidence type="ECO:0000256" key="3">
    <source>
        <dbReference type="ARBA" id="ARBA00022448"/>
    </source>
</evidence>
<feature type="compositionally biased region" description="Polar residues" evidence="7">
    <location>
        <begin position="12"/>
        <end position="22"/>
    </location>
</feature>
<keyword evidence="3" id="KW-0813">Transport</keyword>
<dbReference type="Proteomes" id="UP001437256">
    <property type="component" value="Unassembled WGS sequence"/>
</dbReference>
<keyword evidence="4" id="KW-0653">Protein transport</keyword>
<protein>
    <submittedName>
        <fullName evidence="8">Uncharacterized protein</fullName>
    </submittedName>
</protein>
<keyword evidence="6" id="KW-0175">Coiled coil</keyword>
<keyword evidence="5" id="KW-0333">Golgi apparatus</keyword>
<evidence type="ECO:0000256" key="6">
    <source>
        <dbReference type="ARBA" id="ARBA00023054"/>
    </source>
</evidence>
<evidence type="ECO:0000313" key="9">
    <source>
        <dbReference type="Proteomes" id="UP001437256"/>
    </source>
</evidence>
<evidence type="ECO:0000256" key="1">
    <source>
        <dbReference type="ARBA" id="ARBA00004601"/>
    </source>
</evidence>
<comment type="caution">
    <text evidence="8">The sequence shown here is derived from an EMBL/GenBank/DDBJ whole genome shotgun (WGS) entry which is preliminary data.</text>
</comment>
<dbReference type="InterPro" id="IPR039745">
    <property type="entry name" value="Vps54"/>
</dbReference>
<organism evidence="8 9">
    <name type="scientific">Marasmius tenuissimus</name>
    <dbReference type="NCBI Taxonomy" id="585030"/>
    <lineage>
        <taxon>Eukaryota</taxon>
        <taxon>Fungi</taxon>
        <taxon>Dikarya</taxon>
        <taxon>Basidiomycota</taxon>
        <taxon>Agaricomycotina</taxon>
        <taxon>Agaricomycetes</taxon>
        <taxon>Agaricomycetidae</taxon>
        <taxon>Agaricales</taxon>
        <taxon>Marasmiineae</taxon>
        <taxon>Marasmiaceae</taxon>
        <taxon>Marasmius</taxon>
    </lineage>
</organism>
<gene>
    <name evidence="8" type="ORF">AAF712_014977</name>
</gene>
<evidence type="ECO:0000256" key="7">
    <source>
        <dbReference type="SAM" id="MobiDB-lite"/>
    </source>
</evidence>
<comment type="subcellular location">
    <subcellularLocation>
        <location evidence="1">Golgi apparatus</location>
        <location evidence="1">trans-Golgi network</location>
    </subcellularLocation>
</comment>
<evidence type="ECO:0000313" key="8">
    <source>
        <dbReference type="EMBL" id="KAL0058358.1"/>
    </source>
</evidence>
<evidence type="ECO:0000256" key="4">
    <source>
        <dbReference type="ARBA" id="ARBA00022927"/>
    </source>
</evidence>
<evidence type="ECO:0000256" key="2">
    <source>
        <dbReference type="ARBA" id="ARBA00009150"/>
    </source>
</evidence>
<feature type="region of interest" description="Disordered" evidence="7">
    <location>
        <begin position="102"/>
        <end position="192"/>
    </location>
</feature>
<name>A0ABR2ZAL4_9AGAR</name>
<dbReference type="EMBL" id="JBBXMP010000327">
    <property type="protein sequence ID" value="KAL0058358.1"/>
    <property type="molecule type" value="Genomic_DNA"/>
</dbReference>
<reference evidence="8 9" key="1">
    <citation type="submission" date="2024-05" db="EMBL/GenBank/DDBJ databases">
        <title>A draft genome resource for the thread blight pathogen Marasmius tenuissimus strain MS-2.</title>
        <authorList>
            <person name="Yulfo-Soto G.E."/>
            <person name="Baruah I.K."/>
            <person name="Amoako-Attah I."/>
            <person name="Bukari Y."/>
            <person name="Meinhardt L.W."/>
            <person name="Bailey B.A."/>
            <person name="Cohen S.P."/>
        </authorList>
    </citation>
    <scope>NUCLEOTIDE SEQUENCE [LARGE SCALE GENOMIC DNA]</scope>
    <source>
        <strain evidence="8 9">MS-2</strain>
    </source>
</reference>